<protein>
    <submittedName>
        <fullName evidence="2">Uncharacterized protein</fullName>
    </submittedName>
</protein>
<dbReference type="Proteomes" id="UP001162162">
    <property type="component" value="Unassembled WGS sequence"/>
</dbReference>
<name>A0AAV8XWB8_9CUCU</name>
<comment type="caution">
    <text evidence="2">The sequence shown here is derived from an EMBL/GenBank/DDBJ whole genome shotgun (WGS) entry which is preliminary data.</text>
</comment>
<evidence type="ECO:0000313" key="2">
    <source>
        <dbReference type="EMBL" id="KAJ8943171.1"/>
    </source>
</evidence>
<keyword evidence="3" id="KW-1185">Reference proteome</keyword>
<organism evidence="2 3">
    <name type="scientific">Aromia moschata</name>
    <dbReference type="NCBI Taxonomy" id="1265417"/>
    <lineage>
        <taxon>Eukaryota</taxon>
        <taxon>Metazoa</taxon>
        <taxon>Ecdysozoa</taxon>
        <taxon>Arthropoda</taxon>
        <taxon>Hexapoda</taxon>
        <taxon>Insecta</taxon>
        <taxon>Pterygota</taxon>
        <taxon>Neoptera</taxon>
        <taxon>Endopterygota</taxon>
        <taxon>Coleoptera</taxon>
        <taxon>Polyphaga</taxon>
        <taxon>Cucujiformia</taxon>
        <taxon>Chrysomeloidea</taxon>
        <taxon>Cerambycidae</taxon>
        <taxon>Cerambycinae</taxon>
        <taxon>Callichromatini</taxon>
        <taxon>Aromia</taxon>
    </lineage>
</organism>
<reference evidence="2" key="1">
    <citation type="journal article" date="2023" name="Insect Mol. Biol.">
        <title>Genome sequencing provides insights into the evolution of gene families encoding plant cell wall-degrading enzymes in longhorned beetles.</title>
        <authorList>
            <person name="Shin N.R."/>
            <person name="Okamura Y."/>
            <person name="Kirsch R."/>
            <person name="Pauchet Y."/>
        </authorList>
    </citation>
    <scope>NUCLEOTIDE SEQUENCE</scope>
    <source>
        <strain evidence="2">AMC_N1</strain>
    </source>
</reference>
<sequence>MVANDYPNAKLHKNVFFYNYKLSFNAERTDCFAGYMGIRFYNRNDSEMVFINLKLLLVYLMKYTYFAICYQGRSTGVRFMRNSQQWWSVEFHMFVFSLVKVPANDLN</sequence>
<proteinExistence type="predicted"/>
<keyword evidence="1" id="KW-1133">Transmembrane helix</keyword>
<feature type="transmembrane region" description="Helical" evidence="1">
    <location>
        <begin position="49"/>
        <end position="70"/>
    </location>
</feature>
<evidence type="ECO:0000313" key="3">
    <source>
        <dbReference type="Proteomes" id="UP001162162"/>
    </source>
</evidence>
<accession>A0AAV8XWB8</accession>
<keyword evidence="1" id="KW-0472">Membrane</keyword>
<dbReference type="EMBL" id="JAPWTK010000298">
    <property type="protein sequence ID" value="KAJ8943171.1"/>
    <property type="molecule type" value="Genomic_DNA"/>
</dbReference>
<keyword evidence="1" id="KW-0812">Transmembrane</keyword>
<dbReference type="AlphaFoldDB" id="A0AAV8XWB8"/>
<gene>
    <name evidence="2" type="ORF">NQ318_008035</name>
</gene>
<evidence type="ECO:0000256" key="1">
    <source>
        <dbReference type="SAM" id="Phobius"/>
    </source>
</evidence>